<dbReference type="PANTHER" id="PTHR34472:SF1">
    <property type="entry name" value="SULFUR CARRIER PROTEIN THIS"/>
    <property type="match status" value="1"/>
</dbReference>
<organism evidence="2 3">
    <name type="scientific">Secundilactobacillus pentosiphilus</name>
    <dbReference type="NCBI Taxonomy" id="1714682"/>
    <lineage>
        <taxon>Bacteria</taxon>
        <taxon>Bacillati</taxon>
        <taxon>Bacillota</taxon>
        <taxon>Bacilli</taxon>
        <taxon>Lactobacillales</taxon>
        <taxon>Lactobacillaceae</taxon>
        <taxon>Secundilactobacillus</taxon>
    </lineage>
</organism>
<dbReference type="EMBL" id="BCMH01000002">
    <property type="protein sequence ID" value="GAX02934.1"/>
    <property type="molecule type" value="Genomic_DNA"/>
</dbReference>
<dbReference type="CDD" id="cd00565">
    <property type="entry name" value="Ubl_ThiS"/>
    <property type="match status" value="1"/>
</dbReference>
<dbReference type="InterPro" id="IPR012675">
    <property type="entry name" value="Beta-grasp_dom_sf"/>
</dbReference>
<accession>A0A1Z5IVV0</accession>
<dbReference type="SUPFAM" id="SSF54285">
    <property type="entry name" value="MoaD/ThiS"/>
    <property type="match status" value="1"/>
</dbReference>
<evidence type="ECO:0000313" key="3">
    <source>
        <dbReference type="Proteomes" id="UP000198414"/>
    </source>
</evidence>
<evidence type="ECO:0000313" key="4">
    <source>
        <dbReference type="Proteomes" id="UP000198430"/>
    </source>
</evidence>
<sequence length="79" mass="8877">MPLPRRQTERGFFMVTVNGEPLADAAGQNLLTFLQQRKTPVDNVVVELNGTIIHRPEYEETLIKPNDKLELISFVGGGR</sequence>
<proteinExistence type="predicted"/>
<dbReference type="InterPro" id="IPR010035">
    <property type="entry name" value="Thi_S"/>
</dbReference>
<protein>
    <submittedName>
        <fullName evidence="2">Thiamine biosynthesis protein ThiS</fullName>
    </submittedName>
</protein>
<accession>A0A1Z5IME7</accession>
<dbReference type="InterPro" id="IPR016155">
    <property type="entry name" value="Mopterin_synth/thiamin_S_b"/>
</dbReference>
<name>A0A1Z5IVV0_9LACO</name>
<dbReference type="NCBIfam" id="TIGR01683">
    <property type="entry name" value="thiS"/>
    <property type="match status" value="1"/>
</dbReference>
<dbReference type="EMBL" id="BCMI01000009">
    <property type="protein sequence ID" value="GAX05920.1"/>
    <property type="molecule type" value="Genomic_DNA"/>
</dbReference>
<keyword evidence="4" id="KW-1185">Reference proteome</keyword>
<dbReference type="PANTHER" id="PTHR34472">
    <property type="entry name" value="SULFUR CARRIER PROTEIN THIS"/>
    <property type="match status" value="1"/>
</dbReference>
<evidence type="ECO:0000313" key="1">
    <source>
        <dbReference type="EMBL" id="GAX02934.1"/>
    </source>
</evidence>
<dbReference type="AlphaFoldDB" id="A0A1Z5IVV0"/>
<dbReference type="Proteomes" id="UP000198430">
    <property type="component" value="Unassembled WGS sequence"/>
</dbReference>
<evidence type="ECO:0000313" key="2">
    <source>
        <dbReference type="EMBL" id="GAX05920.1"/>
    </source>
</evidence>
<dbReference type="InterPro" id="IPR003749">
    <property type="entry name" value="ThiS/MoaD-like"/>
</dbReference>
<dbReference type="Pfam" id="PF02597">
    <property type="entry name" value="ThiS"/>
    <property type="match status" value="1"/>
</dbReference>
<reference evidence="3 4" key="1">
    <citation type="submission" date="2015-11" db="EMBL/GenBank/DDBJ databases">
        <title>Draft genome sequences of new species of the genus Lactobacillus isolated from orchardgrass silage.</title>
        <authorList>
            <person name="Tohno M."/>
            <person name="Tanizawa Y."/>
            <person name="Arita M."/>
        </authorList>
    </citation>
    <scope>NUCLEOTIDE SEQUENCE [LARGE SCALE GENOMIC DNA]</scope>
    <source>
        <strain evidence="1 4">IWT140</strain>
        <strain evidence="2 3">IWT25</strain>
    </source>
</reference>
<comment type="caution">
    <text evidence="2">The sequence shown here is derived from an EMBL/GenBank/DDBJ whole genome shotgun (WGS) entry which is preliminary data.</text>
</comment>
<dbReference type="Proteomes" id="UP000198414">
    <property type="component" value="Unassembled WGS sequence"/>
</dbReference>
<dbReference type="Gene3D" id="3.10.20.30">
    <property type="match status" value="1"/>
</dbReference>
<gene>
    <name evidence="2" type="primary">thiS</name>
    <name evidence="1" type="ORF">IWT140_00532</name>
    <name evidence="2" type="ORF">IWT25_01245</name>
</gene>